<evidence type="ECO:0000256" key="6">
    <source>
        <dbReference type="ARBA" id="ARBA00047539"/>
    </source>
</evidence>
<dbReference type="SUPFAM" id="SSF50969">
    <property type="entry name" value="YVTN repeat-like/Quinoprotein amine dehydrogenase"/>
    <property type="match status" value="1"/>
</dbReference>
<comment type="similarity">
    <text evidence="2">Belongs to the selenium-binding protein family.</text>
</comment>
<evidence type="ECO:0000256" key="5">
    <source>
        <dbReference type="ARBA" id="ARBA00023266"/>
    </source>
</evidence>
<keyword evidence="5" id="KW-0711">Selenium</keyword>
<feature type="domain" description="Endonuclease/exonuclease/phosphatase" evidence="8">
    <location>
        <begin position="161"/>
        <end position="276"/>
    </location>
</feature>
<evidence type="ECO:0000259" key="8">
    <source>
        <dbReference type="Pfam" id="PF14529"/>
    </source>
</evidence>
<feature type="compositionally biased region" description="Low complexity" evidence="7">
    <location>
        <begin position="848"/>
        <end position="857"/>
    </location>
</feature>
<gene>
    <name evidence="9" type="primary">selenbp1_1</name>
    <name evidence="9" type="ORF">FJT64_018744</name>
</gene>
<dbReference type="Gene3D" id="3.60.10.10">
    <property type="entry name" value="Endonuclease/exonuclease/phosphatase"/>
    <property type="match status" value="1"/>
</dbReference>
<protein>
    <recommendedName>
        <fullName evidence="4">Methanethiol oxidase</fullName>
        <ecNumber evidence="3">1.8.3.4</ecNumber>
    </recommendedName>
</protein>
<reference evidence="9 10" key="1">
    <citation type="submission" date="2019-07" db="EMBL/GenBank/DDBJ databases">
        <title>Draft genome assembly of a fouling barnacle, Amphibalanus amphitrite (Darwin, 1854): The first reference genome for Thecostraca.</title>
        <authorList>
            <person name="Kim W."/>
        </authorList>
    </citation>
    <scope>NUCLEOTIDE SEQUENCE [LARGE SCALE GENOMIC DNA]</scope>
    <source>
        <strain evidence="9">SNU_AA5</strain>
        <tissue evidence="9">Soma without cirri and trophi</tissue>
    </source>
</reference>
<comment type="caution">
    <text evidence="9">The sequence shown here is derived from an EMBL/GenBank/DDBJ whole genome shotgun (WGS) entry which is preliminary data.</text>
</comment>
<feature type="region of interest" description="Disordered" evidence="7">
    <location>
        <begin position="827"/>
        <end position="881"/>
    </location>
</feature>
<accession>A0A6A4X287</accession>
<dbReference type="Pfam" id="PF05694">
    <property type="entry name" value="SBP56"/>
    <property type="match status" value="1"/>
</dbReference>
<dbReference type="PANTHER" id="PTHR23300:SF0">
    <property type="entry name" value="METHANETHIOL OXIDASE"/>
    <property type="match status" value="1"/>
</dbReference>
<feature type="region of interest" description="Disordered" evidence="7">
    <location>
        <begin position="1"/>
        <end position="35"/>
    </location>
</feature>
<dbReference type="InterPro" id="IPR015943">
    <property type="entry name" value="WD40/YVTN_repeat-like_dom_sf"/>
</dbReference>
<dbReference type="InterPro" id="IPR036691">
    <property type="entry name" value="Endo/exonu/phosph_ase_sf"/>
</dbReference>
<dbReference type="InterPro" id="IPR008826">
    <property type="entry name" value="Se-bd"/>
</dbReference>
<name>A0A6A4X287_AMPAM</name>
<dbReference type="GO" id="GO:0003676">
    <property type="term" value="F:nucleic acid binding"/>
    <property type="evidence" value="ECO:0007669"/>
    <property type="project" value="InterPro"/>
</dbReference>
<dbReference type="PANTHER" id="PTHR23300">
    <property type="entry name" value="METHANETHIOL OXIDASE"/>
    <property type="match status" value="1"/>
</dbReference>
<dbReference type="InterPro" id="IPR036397">
    <property type="entry name" value="RNaseH_sf"/>
</dbReference>
<dbReference type="EC" id="1.8.3.4" evidence="3"/>
<evidence type="ECO:0000256" key="2">
    <source>
        <dbReference type="ARBA" id="ARBA00005606"/>
    </source>
</evidence>
<evidence type="ECO:0000313" key="10">
    <source>
        <dbReference type="Proteomes" id="UP000440578"/>
    </source>
</evidence>
<feature type="compositionally biased region" description="Gly residues" evidence="7">
    <location>
        <begin position="11"/>
        <end position="21"/>
    </location>
</feature>
<evidence type="ECO:0000313" key="9">
    <source>
        <dbReference type="EMBL" id="KAF0310210.1"/>
    </source>
</evidence>
<dbReference type="Gene3D" id="2.130.10.10">
    <property type="entry name" value="YVTN repeat-like/Quinoprotein amine dehydrogenase"/>
    <property type="match status" value="1"/>
</dbReference>
<dbReference type="InterPro" id="IPR005135">
    <property type="entry name" value="Endo/exonuclease/phosphatase"/>
</dbReference>
<evidence type="ECO:0000256" key="3">
    <source>
        <dbReference type="ARBA" id="ARBA00012510"/>
    </source>
</evidence>
<dbReference type="InterPro" id="IPR011044">
    <property type="entry name" value="Quino_amine_DH_bsu"/>
</dbReference>
<dbReference type="Gene3D" id="3.30.420.10">
    <property type="entry name" value="Ribonuclease H-like superfamily/Ribonuclease H"/>
    <property type="match status" value="1"/>
</dbReference>
<sequence>MNSLAPPAADTGGGVTGGRSGGGRRSRRAKKNRRYRRNCRVRSRLLILSWNAEGLRKKTLEVQRWLSDNKVDVAVIQEAQLPAKKNIALPGFQIASVARRVRGRRTDGPVKGGDVVIYIRDGLSFTRLEDRPLDASDDSTEWCGARLLLPPSQHSSQPTTIDIHNIYRPPIRTGESDEREDRFALTLRPTSDCIITGDFNAHHPRWDHQCDDADDVGRRLAAWCEAGDWSVLNSGAPTHADYRGNTGAPDVTVCTRGLARRCAWSIGDDLGSDHLPQLVEVVCHGGRPRRIRKTKWAFHKADWVGFRDGIERTLETSSPPPGATTEQLLAVFSQTLLAHSVEMIPRGARADPKPWALDPELVRAVAERREARDAMRTDRSREARERWLTAKRHAAITEDKAKTRSFRDFATTTLNKPTSIGLVTKVLRKMEGVRPRTAQLKKLTGRSWGLGEQQLRTVANGYVRGALEYAAAAWLPAASPSHVELIDRELRAAARAVTGCTASTPVHALMSEAGMTDAWSRRQALAARMVGLAASLPEGDPLRSVGEAVVPRRLKTTGWREVGAAALAAADAQDIPVEARLHHTLPPWADNSTVHFHLDLGPRARRAAPEDVRRAAAEERIRELPEEAVWIWSDGSAEDGVANGGGGALIRTPTEDDWELRVPAGRLCSSTRAELAALLAALEAPRGGCYSGGCAIYSYGWSLLGRLLQLRSGLQLRAAVDHCCLLDCRRRMMRFTVVELLDPSRLWRLRPAVLELLRLAADWWAAEERLNVERFRIPVTQSDRCRVSELRAAAHLQGVELHEVDAPVELLLGSNCATLIVPREMVSGEKERPEAARTRRSGGRAVGGRRSQSVDARGCGRRGRPAAAHGPPGPHTDSSMFRFGARTGPGYASPRDAMTKGPREELIYVPCIAPAGRHDYLATVDLNKQQVVHRLVMPHKNDELHHSGWNACSSCHGDCSRRRDRLVLPAIGSSRVYIADVSRPRAPALLTTVEPEELAALNVSTPHTTHCLGTGDIMISTMGDRNGQGRGTFILLDGKTFKLKGTWPAGDAAAPFGYDFWYQPYFDVLISTEWGAPAAFSRGLDPADLAAGRYGTHLNVWGWTSRRLLQRIDLGAEGVMTDILLSLDDRYLYFSNWAHGDVRQYDVSDPRRPRLVGQVFLGGSIVRGGPVTVTRDTELTAQPEPVYIKGRRIEGAPQMLQLSLDGRRLYVTDSLYSPWDKQFYPQMVKRGTMMLQIDVDTERGGLSLNKEFLVDFHDEPDGPVLAHEMRSVPTF</sequence>
<evidence type="ECO:0000256" key="1">
    <source>
        <dbReference type="ARBA" id="ARBA00005177"/>
    </source>
</evidence>
<feature type="compositionally biased region" description="Basic and acidic residues" evidence="7">
    <location>
        <begin position="827"/>
        <end position="837"/>
    </location>
</feature>
<dbReference type="EMBL" id="VIIS01000334">
    <property type="protein sequence ID" value="KAF0310210.1"/>
    <property type="molecule type" value="Genomic_DNA"/>
</dbReference>
<dbReference type="AlphaFoldDB" id="A0A6A4X287"/>
<dbReference type="Pfam" id="PF14529">
    <property type="entry name" value="Exo_endo_phos_2"/>
    <property type="match status" value="1"/>
</dbReference>
<keyword evidence="10" id="KW-1185">Reference proteome</keyword>
<proteinExistence type="inferred from homology"/>
<comment type="catalytic activity">
    <reaction evidence="6">
        <text>methanethiol + O2 + H2O = hydrogen sulfide + formaldehyde + H2O2 + H(+)</text>
        <dbReference type="Rhea" id="RHEA:11812"/>
        <dbReference type="ChEBI" id="CHEBI:15377"/>
        <dbReference type="ChEBI" id="CHEBI:15378"/>
        <dbReference type="ChEBI" id="CHEBI:15379"/>
        <dbReference type="ChEBI" id="CHEBI:16007"/>
        <dbReference type="ChEBI" id="CHEBI:16240"/>
        <dbReference type="ChEBI" id="CHEBI:16842"/>
        <dbReference type="ChEBI" id="CHEBI:29919"/>
        <dbReference type="EC" id="1.8.3.4"/>
    </reaction>
</comment>
<dbReference type="GO" id="GO:0008430">
    <property type="term" value="F:selenium binding"/>
    <property type="evidence" value="ECO:0007669"/>
    <property type="project" value="InterPro"/>
</dbReference>
<organism evidence="9 10">
    <name type="scientific">Amphibalanus amphitrite</name>
    <name type="common">Striped barnacle</name>
    <name type="synonym">Balanus amphitrite</name>
    <dbReference type="NCBI Taxonomy" id="1232801"/>
    <lineage>
        <taxon>Eukaryota</taxon>
        <taxon>Metazoa</taxon>
        <taxon>Ecdysozoa</taxon>
        <taxon>Arthropoda</taxon>
        <taxon>Crustacea</taxon>
        <taxon>Multicrustacea</taxon>
        <taxon>Cirripedia</taxon>
        <taxon>Thoracica</taxon>
        <taxon>Thoracicalcarea</taxon>
        <taxon>Balanomorpha</taxon>
        <taxon>Balanoidea</taxon>
        <taxon>Balanidae</taxon>
        <taxon>Amphibalaninae</taxon>
        <taxon>Amphibalanus</taxon>
    </lineage>
</organism>
<dbReference type="Proteomes" id="UP000440578">
    <property type="component" value="Unassembled WGS sequence"/>
</dbReference>
<dbReference type="GO" id="GO:0018549">
    <property type="term" value="F:methanethiol oxidase activity"/>
    <property type="evidence" value="ECO:0007669"/>
    <property type="project" value="UniProtKB-EC"/>
</dbReference>
<dbReference type="OrthoDB" id="6783651at2759"/>
<dbReference type="SUPFAM" id="SSF56219">
    <property type="entry name" value="DNase I-like"/>
    <property type="match status" value="1"/>
</dbReference>
<comment type="pathway">
    <text evidence="1">Organosulfur degradation.</text>
</comment>
<evidence type="ECO:0000256" key="7">
    <source>
        <dbReference type="SAM" id="MobiDB-lite"/>
    </source>
</evidence>
<evidence type="ECO:0000256" key="4">
    <source>
        <dbReference type="ARBA" id="ARBA00015601"/>
    </source>
</evidence>
<feature type="compositionally biased region" description="Basic residues" evidence="7">
    <location>
        <begin position="22"/>
        <end position="35"/>
    </location>
</feature>